<dbReference type="PANTHER" id="PTHR31591">
    <property type="entry name" value="UPF0613 PROTEIN PB24D3.06C"/>
    <property type="match status" value="1"/>
</dbReference>
<dbReference type="InterPro" id="IPR013744">
    <property type="entry name" value="SidJ"/>
</dbReference>
<reference evidence="2 3" key="1">
    <citation type="submission" date="2017-06" db="EMBL/GenBank/DDBJ databases">
        <title>Ant-infecting Ophiocordyceps genomes reveal a high diversity of potential behavioral manipulation genes and a possible major role for enterotoxins.</title>
        <authorList>
            <person name="De Bekker C."/>
            <person name="Evans H.C."/>
            <person name="Brachmann A."/>
            <person name="Hughes D.P."/>
        </authorList>
    </citation>
    <scope>NUCLEOTIDE SEQUENCE [LARGE SCALE GENOMIC DNA]</scope>
    <source>
        <strain evidence="2 3">1348a</strain>
    </source>
</reference>
<gene>
    <name evidence="2" type="ORF">CDD82_3800</name>
</gene>
<comment type="caution">
    <text evidence="2">The sequence shown here is derived from an EMBL/GenBank/DDBJ whole genome shotgun (WGS) entry which is preliminary data.</text>
</comment>
<feature type="signal peptide" evidence="1">
    <location>
        <begin position="1"/>
        <end position="21"/>
    </location>
</feature>
<organism evidence="2 3">
    <name type="scientific">Ophiocordyceps australis</name>
    <dbReference type="NCBI Taxonomy" id="1399860"/>
    <lineage>
        <taxon>Eukaryota</taxon>
        <taxon>Fungi</taxon>
        <taxon>Dikarya</taxon>
        <taxon>Ascomycota</taxon>
        <taxon>Pezizomycotina</taxon>
        <taxon>Sordariomycetes</taxon>
        <taxon>Hypocreomycetidae</taxon>
        <taxon>Hypocreales</taxon>
        <taxon>Ophiocordycipitaceae</taxon>
        <taxon>Ophiocordyceps</taxon>
    </lineage>
</organism>
<dbReference type="Pfam" id="PF08538">
    <property type="entry name" value="DUF1749"/>
    <property type="match status" value="1"/>
</dbReference>
<dbReference type="PANTHER" id="PTHR31591:SF7">
    <property type="entry name" value="DUF1749-DOMAIN-CONTAINING PROTEIN"/>
    <property type="match status" value="1"/>
</dbReference>
<dbReference type="EMBL" id="NJEU01000003">
    <property type="protein sequence ID" value="PHH83726.1"/>
    <property type="molecule type" value="Genomic_DNA"/>
</dbReference>
<feature type="chain" id="PRO_5012790295" description="AB hydrolase-1 domain-containing protein" evidence="1">
    <location>
        <begin position="22"/>
        <end position="307"/>
    </location>
</feature>
<evidence type="ECO:0000256" key="1">
    <source>
        <dbReference type="SAM" id="SignalP"/>
    </source>
</evidence>
<dbReference type="Gene3D" id="3.40.50.1820">
    <property type="entry name" value="alpha/beta hydrolase"/>
    <property type="match status" value="1"/>
</dbReference>
<keyword evidence="1" id="KW-0732">Signal</keyword>
<name>A0A2C5ZUN7_9HYPO</name>
<sequence length="307" mass="34524">MLQLSYFFAVLTALLSPRAVATTNSPFVVTVHPYGSAWTNYAYEYGETASDNAVIFINGLFGGPHTSPFVRRVAEKIHEAQHVSFSVFDIRLRSAFTGFGMSSLSNDAADIAVLVEYLRSIGKRKIVLHGHSTGCQDCMEYANYNKHHHPSVDGFILQATVSDREFLETQADYQEKLDFANALIKEGKSNFCIPRDDPDEVAMSAYRVHSLYAKGGDDDYFSSDLSNKTVVDFWKRFQKPVMVLLSEKDEFVQVSKKDQLQRYQEANPEWVSPLSGLIPNATHSLWEDAAAHDWVAERVVAFLKTLC</sequence>
<dbReference type="Proteomes" id="UP000224854">
    <property type="component" value="Unassembled WGS sequence"/>
</dbReference>
<protein>
    <recommendedName>
        <fullName evidence="4">AB hydrolase-1 domain-containing protein</fullName>
    </recommendedName>
</protein>
<evidence type="ECO:0000313" key="2">
    <source>
        <dbReference type="EMBL" id="PHH83726.1"/>
    </source>
</evidence>
<evidence type="ECO:0000313" key="3">
    <source>
        <dbReference type="Proteomes" id="UP000224854"/>
    </source>
</evidence>
<evidence type="ECO:0008006" key="4">
    <source>
        <dbReference type="Google" id="ProtNLM"/>
    </source>
</evidence>
<dbReference type="InterPro" id="IPR029058">
    <property type="entry name" value="AB_hydrolase_fold"/>
</dbReference>
<dbReference type="OrthoDB" id="10034502at2759"/>
<keyword evidence="3" id="KW-1185">Reference proteome</keyword>
<accession>A0A2C5ZUN7</accession>
<proteinExistence type="predicted"/>
<dbReference type="AlphaFoldDB" id="A0A2C5ZUN7"/>
<dbReference type="SUPFAM" id="SSF53474">
    <property type="entry name" value="alpha/beta-Hydrolases"/>
    <property type="match status" value="1"/>
</dbReference>